<feature type="binding site" evidence="7">
    <location>
        <position position="212"/>
    </location>
    <ligand>
        <name>S-adenosyl-L-methionine</name>
        <dbReference type="ChEBI" id="CHEBI:59789"/>
    </ligand>
</feature>
<evidence type="ECO:0000256" key="5">
    <source>
        <dbReference type="ARBA" id="ARBA00048434"/>
    </source>
</evidence>
<evidence type="ECO:0000256" key="4">
    <source>
        <dbReference type="ARBA" id="ARBA00022691"/>
    </source>
</evidence>
<evidence type="ECO:0000256" key="8">
    <source>
        <dbReference type="SAM" id="MobiDB-lite"/>
    </source>
</evidence>
<dbReference type="FunFam" id="3.40.1280.30:FF:000001">
    <property type="entry name" value="tRNA methyltransferase 10 homolog A"/>
    <property type="match status" value="1"/>
</dbReference>
<dbReference type="GO" id="GO:0002939">
    <property type="term" value="P:tRNA N1-guanine methylation"/>
    <property type="evidence" value="ECO:0007669"/>
    <property type="project" value="TreeGrafter"/>
</dbReference>
<dbReference type="GO" id="GO:0005654">
    <property type="term" value="C:nucleoplasm"/>
    <property type="evidence" value="ECO:0007669"/>
    <property type="project" value="TreeGrafter"/>
</dbReference>
<evidence type="ECO:0000256" key="6">
    <source>
        <dbReference type="PIRSR" id="PIRSR016323-1"/>
    </source>
</evidence>
<evidence type="ECO:0000259" key="9">
    <source>
        <dbReference type="PROSITE" id="PS51675"/>
    </source>
</evidence>
<dbReference type="EC" id="2.1.1.221" evidence="1"/>
<dbReference type="PANTHER" id="PTHR13563:SF13">
    <property type="entry name" value="TRNA METHYLTRANSFERASE 10 HOMOLOG A"/>
    <property type="match status" value="1"/>
</dbReference>
<comment type="catalytic activity">
    <reaction evidence="5">
        <text>guanosine(9) in tRNA + S-adenosyl-L-methionine = N(1)-methylguanosine(9) in tRNA + S-adenosyl-L-homocysteine + H(+)</text>
        <dbReference type="Rhea" id="RHEA:43156"/>
        <dbReference type="Rhea" id="RHEA-COMP:10367"/>
        <dbReference type="Rhea" id="RHEA-COMP:10368"/>
        <dbReference type="ChEBI" id="CHEBI:15378"/>
        <dbReference type="ChEBI" id="CHEBI:57856"/>
        <dbReference type="ChEBI" id="CHEBI:59789"/>
        <dbReference type="ChEBI" id="CHEBI:73542"/>
        <dbReference type="ChEBI" id="CHEBI:74269"/>
        <dbReference type="EC" id="2.1.1.221"/>
    </reaction>
</comment>
<feature type="region of interest" description="Disordered" evidence="8">
    <location>
        <begin position="1"/>
        <end position="23"/>
    </location>
</feature>
<feature type="active site" description="Proton acceptor" evidence="6">
    <location>
        <position position="190"/>
    </location>
</feature>
<dbReference type="InterPro" id="IPR016653">
    <property type="entry name" value="TRM10/TRM10A"/>
</dbReference>
<feature type="binding site" evidence="7">
    <location>
        <position position="166"/>
    </location>
    <ligand>
        <name>S-adenosyl-L-methionine</name>
        <dbReference type="ChEBI" id="CHEBI:59789"/>
    </ligand>
</feature>
<dbReference type="AlphaFoldDB" id="A0A146MFY3"/>
<evidence type="ECO:0000313" key="10">
    <source>
        <dbReference type="EMBL" id="JAQ18389.1"/>
    </source>
</evidence>
<dbReference type="PANTHER" id="PTHR13563">
    <property type="entry name" value="TRNA (GUANINE-9-) METHYLTRANSFERASE"/>
    <property type="match status" value="1"/>
</dbReference>
<keyword evidence="2 10" id="KW-0489">Methyltransferase</keyword>
<accession>A0A146MFY3</accession>
<evidence type="ECO:0000256" key="7">
    <source>
        <dbReference type="PIRSR" id="PIRSR016323-2"/>
    </source>
</evidence>
<dbReference type="InterPro" id="IPR038459">
    <property type="entry name" value="MT_TRM10-typ_sf"/>
</dbReference>
<keyword evidence="4" id="KW-0949">S-adenosyl-L-methionine</keyword>
<dbReference type="CDD" id="cd18101">
    <property type="entry name" value="Trm10euk_A"/>
    <property type="match status" value="1"/>
</dbReference>
<feature type="binding site" evidence="7">
    <location>
        <position position="186"/>
    </location>
    <ligand>
        <name>S-adenosyl-L-methionine</name>
        <dbReference type="ChEBI" id="CHEBI:59789"/>
    </ligand>
</feature>
<dbReference type="PIRSF" id="PIRSF016323">
    <property type="entry name" value="tRNA_m1G_mtfrase_met"/>
    <property type="match status" value="1"/>
</dbReference>
<dbReference type="GO" id="GO:0000049">
    <property type="term" value="F:tRNA binding"/>
    <property type="evidence" value="ECO:0007669"/>
    <property type="project" value="TreeGrafter"/>
</dbReference>
<dbReference type="InterPro" id="IPR007356">
    <property type="entry name" value="tRNA_m1G_MeTrfase_euk"/>
</dbReference>
<gene>
    <name evidence="10" type="primary">trm10_0</name>
    <name evidence="10" type="ORF">g.49238</name>
</gene>
<feature type="binding site" evidence="7">
    <location>
        <position position="198"/>
    </location>
    <ligand>
        <name>S-adenosyl-L-methionine</name>
        <dbReference type="ChEBI" id="CHEBI:59789"/>
    </ligand>
</feature>
<feature type="domain" description="SAM-dependent MTase TRM10-type" evidence="9">
    <location>
        <begin position="66"/>
        <end position="260"/>
    </location>
</feature>
<name>A0A146MFY3_LYGHE</name>
<evidence type="ECO:0000256" key="1">
    <source>
        <dbReference type="ARBA" id="ARBA00012797"/>
    </source>
</evidence>
<dbReference type="PROSITE" id="PS51675">
    <property type="entry name" value="SAM_MT_TRM10"/>
    <property type="match status" value="1"/>
</dbReference>
<feature type="region of interest" description="Disordered" evidence="8">
    <location>
        <begin position="261"/>
        <end position="317"/>
    </location>
</feature>
<reference evidence="10" key="1">
    <citation type="journal article" date="2016" name="Gigascience">
        <title>De novo construction of an expanded transcriptome assembly for the western tarnished plant bug, Lygus hesperus.</title>
        <authorList>
            <person name="Tassone E.E."/>
            <person name="Geib S.M."/>
            <person name="Hall B."/>
            <person name="Fabrick J.A."/>
            <person name="Brent C.S."/>
            <person name="Hull J.J."/>
        </authorList>
    </citation>
    <scope>NUCLEOTIDE SEQUENCE</scope>
</reference>
<dbReference type="Gene3D" id="3.40.1280.30">
    <property type="match status" value="1"/>
</dbReference>
<organism evidence="10">
    <name type="scientific">Lygus hesperus</name>
    <name type="common">Western plant bug</name>
    <dbReference type="NCBI Taxonomy" id="30085"/>
    <lineage>
        <taxon>Eukaryota</taxon>
        <taxon>Metazoa</taxon>
        <taxon>Ecdysozoa</taxon>
        <taxon>Arthropoda</taxon>
        <taxon>Hexapoda</taxon>
        <taxon>Insecta</taxon>
        <taxon>Pterygota</taxon>
        <taxon>Neoptera</taxon>
        <taxon>Paraneoptera</taxon>
        <taxon>Hemiptera</taxon>
        <taxon>Heteroptera</taxon>
        <taxon>Panheteroptera</taxon>
        <taxon>Cimicomorpha</taxon>
        <taxon>Miridae</taxon>
        <taxon>Mirini</taxon>
        <taxon>Lygus</taxon>
    </lineage>
</organism>
<keyword evidence="3 10" id="KW-0808">Transferase</keyword>
<protein>
    <recommendedName>
        <fullName evidence="1">tRNA (guanine(9)-N(1))-methyltransferase</fullName>
        <ecNumber evidence="1">2.1.1.221</ecNumber>
    </recommendedName>
</protein>
<dbReference type="EMBL" id="GDHC01000240">
    <property type="protein sequence ID" value="JAQ18389.1"/>
    <property type="molecule type" value="Transcribed_RNA"/>
</dbReference>
<feature type="compositionally biased region" description="Polar residues" evidence="8">
    <location>
        <begin position="299"/>
        <end position="317"/>
    </location>
</feature>
<evidence type="ECO:0000256" key="3">
    <source>
        <dbReference type="ARBA" id="ARBA00022679"/>
    </source>
</evidence>
<dbReference type="GO" id="GO:0052905">
    <property type="term" value="F:tRNA (guanosine(9)-N1)-methyltransferase activity"/>
    <property type="evidence" value="ECO:0007669"/>
    <property type="project" value="UniProtKB-EC"/>
</dbReference>
<feature type="compositionally biased region" description="Basic and acidic residues" evidence="8">
    <location>
        <begin position="1"/>
        <end position="22"/>
    </location>
</feature>
<proteinExistence type="predicted"/>
<sequence length="317" mass="36365">MGEEDKLPVDDDNYDKPREGLSKRAQKRLLKKEKWLEYRPIKRAKEKERLKLKKKEAKLNNINLGPSRKAMKNYKMSTSTCKIRVCLDFSFDHLMGDKDLNKCVNQMSRCYSINRRTQNPLQFYVTNFKGASRTIIQKHSGFTNWDVNFEEKNYLEIFKKDELVYLSSDSENVIQQLKEDEIYIIGALVDHNSHKGLCLRVAEEQGIKHGRLPIDEYMEMKTRKVLTVDHVFSILANVACCGLSWKDAFLKVLPARKGAIVKDTSPDCDDSDSDSNHENTAPHIEDSVLHPENSDPHHGNSQSLHGGVQITNADDPS</sequence>
<feature type="compositionally biased region" description="Basic and acidic residues" evidence="8">
    <location>
        <begin position="283"/>
        <end position="298"/>
    </location>
</feature>
<dbReference type="InterPro" id="IPR028564">
    <property type="entry name" value="MT_TRM10-typ"/>
</dbReference>
<evidence type="ECO:0000256" key="2">
    <source>
        <dbReference type="ARBA" id="ARBA00022603"/>
    </source>
</evidence>